<dbReference type="EMBL" id="BKCJ010346143">
    <property type="protein sequence ID" value="GEZ94761.1"/>
    <property type="molecule type" value="Genomic_DNA"/>
</dbReference>
<protein>
    <recommendedName>
        <fullName evidence="2">DUF4283 domain-containing protein</fullName>
    </recommendedName>
</protein>
<dbReference type="InterPro" id="IPR040256">
    <property type="entry name" value="At4g02000-like"/>
</dbReference>
<dbReference type="PANTHER" id="PTHR31286">
    <property type="entry name" value="GLYCINE-RICH CELL WALL STRUCTURAL PROTEIN 1.8-LIKE"/>
    <property type="match status" value="1"/>
</dbReference>
<accession>A0A699IXK9</accession>
<dbReference type="AlphaFoldDB" id="A0A699IXK9"/>
<organism evidence="1">
    <name type="scientific">Tanacetum cinerariifolium</name>
    <name type="common">Dalmatian daisy</name>
    <name type="synonym">Chrysanthemum cinerariifolium</name>
    <dbReference type="NCBI Taxonomy" id="118510"/>
    <lineage>
        <taxon>Eukaryota</taxon>
        <taxon>Viridiplantae</taxon>
        <taxon>Streptophyta</taxon>
        <taxon>Embryophyta</taxon>
        <taxon>Tracheophyta</taxon>
        <taxon>Spermatophyta</taxon>
        <taxon>Magnoliopsida</taxon>
        <taxon>eudicotyledons</taxon>
        <taxon>Gunneridae</taxon>
        <taxon>Pentapetalae</taxon>
        <taxon>asterids</taxon>
        <taxon>campanulids</taxon>
        <taxon>Asterales</taxon>
        <taxon>Asteraceae</taxon>
        <taxon>Asteroideae</taxon>
        <taxon>Anthemideae</taxon>
        <taxon>Anthemidinae</taxon>
        <taxon>Tanacetum</taxon>
    </lineage>
</organism>
<feature type="non-terminal residue" evidence="1">
    <location>
        <position position="1"/>
    </location>
</feature>
<reference evidence="1" key="1">
    <citation type="journal article" date="2019" name="Sci. Rep.">
        <title>Draft genome of Tanacetum cinerariifolium, the natural source of mosquito coil.</title>
        <authorList>
            <person name="Yamashiro T."/>
            <person name="Shiraishi A."/>
            <person name="Satake H."/>
            <person name="Nakayama K."/>
        </authorList>
    </citation>
    <scope>NUCLEOTIDE SEQUENCE</scope>
</reference>
<evidence type="ECO:0000313" key="1">
    <source>
        <dbReference type="EMBL" id="GEZ94761.1"/>
    </source>
</evidence>
<name>A0A699IXK9_TANCI</name>
<sequence>ESLIEGNLGEKITGEESGLPVNDTEVNNNNTSYTTKPVSYARAVTNMDASLQKKLVFKPTGLNDSGKEVVIFDYNLVRIGSAKWQLTVIGFFVGFKMSAPELRYHLRRMWGRFGLKDVIVNTKGQCFFKFNNEEGMNRVVEHGPCAIASSIGKPIVMDSKTASMCSNGMGRFEYARVLVEIDAKKEFKEEIELQYRGKDGSVRGYKKVQVEYCWKPP</sequence>
<feature type="non-terminal residue" evidence="1">
    <location>
        <position position="217"/>
    </location>
</feature>
<proteinExistence type="predicted"/>
<gene>
    <name evidence="1" type="ORF">Tci_566734</name>
</gene>
<dbReference type="PANTHER" id="PTHR31286:SF99">
    <property type="entry name" value="DUF4283 DOMAIN-CONTAINING PROTEIN"/>
    <property type="match status" value="1"/>
</dbReference>
<evidence type="ECO:0008006" key="2">
    <source>
        <dbReference type="Google" id="ProtNLM"/>
    </source>
</evidence>
<comment type="caution">
    <text evidence="1">The sequence shown here is derived from an EMBL/GenBank/DDBJ whole genome shotgun (WGS) entry which is preliminary data.</text>
</comment>